<feature type="transmembrane region" description="Helical" evidence="11">
    <location>
        <begin position="149"/>
        <end position="167"/>
    </location>
</feature>
<evidence type="ECO:0000256" key="3">
    <source>
        <dbReference type="ARBA" id="ARBA00022448"/>
    </source>
</evidence>
<name>A0A915EP79_9BILA</name>
<keyword evidence="3" id="KW-0813">Transport</keyword>
<keyword evidence="4" id="KW-0349">Heme</keyword>
<feature type="domain" description="Cytochrome b561" evidence="12">
    <location>
        <begin position="1"/>
        <end position="209"/>
    </location>
</feature>
<dbReference type="Pfam" id="PF03188">
    <property type="entry name" value="Cytochrom_B561"/>
    <property type="match status" value="1"/>
</dbReference>
<evidence type="ECO:0000256" key="10">
    <source>
        <dbReference type="ARBA" id="ARBA00023136"/>
    </source>
</evidence>
<evidence type="ECO:0000256" key="11">
    <source>
        <dbReference type="SAM" id="Phobius"/>
    </source>
</evidence>
<evidence type="ECO:0000256" key="7">
    <source>
        <dbReference type="ARBA" id="ARBA00022982"/>
    </source>
</evidence>
<evidence type="ECO:0000256" key="2">
    <source>
        <dbReference type="ARBA" id="ARBA00004141"/>
    </source>
</evidence>
<dbReference type="Proteomes" id="UP000887574">
    <property type="component" value="Unplaced"/>
</dbReference>
<dbReference type="InterPro" id="IPR006593">
    <property type="entry name" value="Cyt_b561/ferric_Rdtase_TM"/>
</dbReference>
<feature type="transmembrane region" description="Helical" evidence="11">
    <location>
        <begin position="63"/>
        <end position="84"/>
    </location>
</feature>
<evidence type="ECO:0000313" key="13">
    <source>
        <dbReference type="Proteomes" id="UP000887574"/>
    </source>
</evidence>
<dbReference type="GO" id="GO:0046872">
    <property type="term" value="F:metal ion binding"/>
    <property type="evidence" value="ECO:0007669"/>
    <property type="project" value="UniProtKB-KW"/>
</dbReference>
<dbReference type="InterPro" id="IPR043205">
    <property type="entry name" value="CYB561/CYBRD1-like"/>
</dbReference>
<keyword evidence="6" id="KW-0479">Metal-binding</keyword>
<dbReference type="SMART" id="SM00665">
    <property type="entry name" value="B561"/>
    <property type="match status" value="1"/>
</dbReference>
<accession>A0A915EP79</accession>
<keyword evidence="9" id="KW-0408">Iron</keyword>
<dbReference type="PANTHER" id="PTHR10106">
    <property type="entry name" value="CYTOCHROME B561-RELATED"/>
    <property type="match status" value="1"/>
</dbReference>
<evidence type="ECO:0000256" key="1">
    <source>
        <dbReference type="ARBA" id="ARBA00001970"/>
    </source>
</evidence>
<feature type="transmembrane region" description="Helical" evidence="11">
    <location>
        <begin position="187"/>
        <end position="209"/>
    </location>
</feature>
<dbReference type="WBParaSite" id="jg8347">
    <property type="protein sequence ID" value="jg8347"/>
    <property type="gene ID" value="jg8347"/>
</dbReference>
<proteinExistence type="predicted"/>
<organism evidence="13 14">
    <name type="scientific">Ditylenchus dipsaci</name>
    <dbReference type="NCBI Taxonomy" id="166011"/>
    <lineage>
        <taxon>Eukaryota</taxon>
        <taxon>Metazoa</taxon>
        <taxon>Ecdysozoa</taxon>
        <taxon>Nematoda</taxon>
        <taxon>Chromadorea</taxon>
        <taxon>Rhabditida</taxon>
        <taxon>Tylenchina</taxon>
        <taxon>Tylenchomorpha</taxon>
        <taxon>Sphaerularioidea</taxon>
        <taxon>Anguinidae</taxon>
        <taxon>Anguininae</taxon>
        <taxon>Ditylenchus</taxon>
    </lineage>
</organism>
<keyword evidence="5 11" id="KW-0812">Transmembrane</keyword>
<keyword evidence="7" id="KW-0249">Electron transport</keyword>
<sequence>MGGVLRVVSGSLGWCVTIRFPRPTKAGIPLAPSSHERGSFADQRRSHAYYRGFRSTPKKYTKLIHGALQLCSFLILLLGLKAVLDSHDLNVNAKTGKLEPTVNFYSVHSWIGLLAMSLFGIQWVGGFVTFFKPGASMEFRKAVMPAHRLLGTIIFVCSLSAALMGVAELSAWSMKCWLDDKVICTEMLIANLFAVILMGFAGTVLFLVAHPSWIRQPLPSDM</sequence>
<dbReference type="PROSITE" id="PS50939">
    <property type="entry name" value="CYTOCHROME_B561"/>
    <property type="match status" value="1"/>
</dbReference>
<evidence type="ECO:0000256" key="8">
    <source>
        <dbReference type="ARBA" id="ARBA00022989"/>
    </source>
</evidence>
<comment type="subcellular location">
    <subcellularLocation>
        <location evidence="2">Membrane</location>
        <topology evidence="2">Multi-pass membrane protein</topology>
    </subcellularLocation>
</comment>
<evidence type="ECO:0000256" key="5">
    <source>
        <dbReference type="ARBA" id="ARBA00022692"/>
    </source>
</evidence>
<evidence type="ECO:0000259" key="12">
    <source>
        <dbReference type="PROSITE" id="PS50939"/>
    </source>
</evidence>
<dbReference type="PANTHER" id="PTHR10106:SF0">
    <property type="entry name" value="LD36721P"/>
    <property type="match status" value="1"/>
</dbReference>
<evidence type="ECO:0000256" key="6">
    <source>
        <dbReference type="ARBA" id="ARBA00022723"/>
    </source>
</evidence>
<reference evidence="14" key="1">
    <citation type="submission" date="2022-11" db="UniProtKB">
        <authorList>
            <consortium name="WormBaseParasite"/>
        </authorList>
    </citation>
    <scope>IDENTIFICATION</scope>
</reference>
<keyword evidence="13" id="KW-1185">Reference proteome</keyword>
<evidence type="ECO:0000313" key="14">
    <source>
        <dbReference type="WBParaSite" id="jg8347"/>
    </source>
</evidence>
<dbReference type="AlphaFoldDB" id="A0A915EP79"/>
<dbReference type="GO" id="GO:0016020">
    <property type="term" value="C:membrane"/>
    <property type="evidence" value="ECO:0007669"/>
    <property type="project" value="UniProtKB-SubCell"/>
</dbReference>
<keyword evidence="8 11" id="KW-1133">Transmembrane helix</keyword>
<evidence type="ECO:0000256" key="4">
    <source>
        <dbReference type="ARBA" id="ARBA00022617"/>
    </source>
</evidence>
<feature type="transmembrane region" description="Helical" evidence="11">
    <location>
        <begin position="104"/>
        <end position="128"/>
    </location>
</feature>
<dbReference type="GO" id="GO:0016491">
    <property type="term" value="F:oxidoreductase activity"/>
    <property type="evidence" value="ECO:0007669"/>
    <property type="project" value="InterPro"/>
</dbReference>
<keyword evidence="10 11" id="KW-0472">Membrane</keyword>
<protein>
    <submittedName>
        <fullName evidence="14">Cytochrome b561 domain-containing protein</fullName>
    </submittedName>
</protein>
<evidence type="ECO:0000256" key="9">
    <source>
        <dbReference type="ARBA" id="ARBA00023004"/>
    </source>
</evidence>
<dbReference type="Gene3D" id="1.20.120.1770">
    <property type="match status" value="1"/>
</dbReference>
<comment type="cofactor">
    <cofactor evidence="1">
        <name>heme b</name>
        <dbReference type="ChEBI" id="CHEBI:60344"/>
    </cofactor>
</comment>